<evidence type="ECO:0000259" key="5">
    <source>
        <dbReference type="PROSITE" id="PS51352"/>
    </source>
</evidence>
<dbReference type="EMBL" id="QSCR01000056">
    <property type="protein sequence ID" value="RGY11343.1"/>
    <property type="molecule type" value="Genomic_DNA"/>
</dbReference>
<dbReference type="Gene3D" id="3.40.30.10">
    <property type="entry name" value="Glutaredoxin"/>
    <property type="match status" value="1"/>
</dbReference>
<evidence type="ECO:0000256" key="3">
    <source>
        <dbReference type="ARBA" id="ARBA00023157"/>
    </source>
</evidence>
<dbReference type="CDD" id="cd02966">
    <property type="entry name" value="TlpA_like_family"/>
    <property type="match status" value="1"/>
</dbReference>
<proteinExistence type="predicted"/>
<dbReference type="InterPro" id="IPR013766">
    <property type="entry name" value="Thioredoxin_domain"/>
</dbReference>
<dbReference type="PANTHER" id="PTHR42852:SF6">
    <property type="entry name" value="THIOL:DISULFIDE INTERCHANGE PROTEIN DSBE"/>
    <property type="match status" value="1"/>
</dbReference>
<dbReference type="GO" id="GO:0016209">
    <property type="term" value="F:antioxidant activity"/>
    <property type="evidence" value="ECO:0007669"/>
    <property type="project" value="InterPro"/>
</dbReference>
<dbReference type="InterPro" id="IPR050553">
    <property type="entry name" value="Thioredoxin_ResA/DsbE_sf"/>
</dbReference>
<evidence type="ECO:0000313" key="9">
    <source>
        <dbReference type="Proteomes" id="UP000283589"/>
    </source>
</evidence>
<dbReference type="AlphaFoldDB" id="A0A413IHW7"/>
<dbReference type="InterPro" id="IPR017937">
    <property type="entry name" value="Thioredoxin_CS"/>
</dbReference>
<evidence type="ECO:0000313" key="11">
    <source>
        <dbReference type="Proteomes" id="UP000286063"/>
    </source>
</evidence>
<comment type="subcellular location">
    <subcellularLocation>
        <location evidence="1">Cell envelope</location>
    </subcellularLocation>
</comment>
<evidence type="ECO:0000256" key="4">
    <source>
        <dbReference type="ARBA" id="ARBA00023284"/>
    </source>
</evidence>
<dbReference type="PROSITE" id="PS00194">
    <property type="entry name" value="THIOREDOXIN_1"/>
    <property type="match status" value="1"/>
</dbReference>
<dbReference type="Proteomes" id="UP000286063">
    <property type="component" value="Unassembled WGS sequence"/>
</dbReference>
<accession>A0A413IHW7</accession>
<protein>
    <submittedName>
        <fullName evidence="7">TlpA family protein disulfide reductase</fullName>
    </submittedName>
</protein>
<dbReference type="Proteomes" id="UP000283589">
    <property type="component" value="Unassembled WGS sequence"/>
</dbReference>
<dbReference type="OrthoDB" id="1069091at2"/>
<dbReference type="EMBL" id="QRPV01000046">
    <property type="protein sequence ID" value="RHM38289.1"/>
    <property type="molecule type" value="Genomic_DNA"/>
</dbReference>
<comment type="caution">
    <text evidence="7">The sequence shown here is derived from an EMBL/GenBank/DDBJ whole genome shotgun (WGS) entry which is preliminary data.</text>
</comment>
<dbReference type="PANTHER" id="PTHR42852">
    <property type="entry name" value="THIOL:DISULFIDE INTERCHANGE PROTEIN DSBE"/>
    <property type="match status" value="1"/>
</dbReference>
<reference evidence="9 10" key="1">
    <citation type="submission" date="2018-08" db="EMBL/GenBank/DDBJ databases">
        <title>A genome reference for cultivated species of the human gut microbiota.</title>
        <authorList>
            <person name="Zou Y."/>
            <person name="Xue W."/>
            <person name="Luo G."/>
        </authorList>
    </citation>
    <scope>NUCLEOTIDE SEQUENCE [LARGE SCALE GENOMIC DNA]</scope>
    <source>
        <strain evidence="6 9">AF14-49</strain>
        <strain evidence="8 10">AF34-33</strain>
        <strain evidence="7 11">OF02-7</strain>
    </source>
</reference>
<name>A0A413IHW7_9BACT</name>
<dbReference type="PROSITE" id="PS51257">
    <property type="entry name" value="PROKAR_LIPOPROTEIN"/>
    <property type="match status" value="1"/>
</dbReference>
<evidence type="ECO:0000313" key="10">
    <source>
        <dbReference type="Proteomes" id="UP000286038"/>
    </source>
</evidence>
<dbReference type="PROSITE" id="PS51352">
    <property type="entry name" value="THIOREDOXIN_2"/>
    <property type="match status" value="1"/>
</dbReference>
<keyword evidence="3" id="KW-1015">Disulfide bond</keyword>
<dbReference type="GO" id="GO:0017004">
    <property type="term" value="P:cytochrome complex assembly"/>
    <property type="evidence" value="ECO:0007669"/>
    <property type="project" value="UniProtKB-KW"/>
</dbReference>
<dbReference type="GO" id="GO:0030313">
    <property type="term" value="C:cell envelope"/>
    <property type="evidence" value="ECO:0007669"/>
    <property type="project" value="UniProtKB-SubCell"/>
</dbReference>
<sequence length="363" mass="41976">MKKIIIIGLFLLVLFGCKQATVRITGEIEKQWKSDSVEVTLPGARRGERLMVAPIQKDGTFLLSGNIASGKLVFINFPKDYVRIPVYIEQKHYTLVESDNKYYVLSEELSLQNRYVEFQKELDKLSWDYEKTCQGYDTITDIHRKAARSEMLDRKFMKKNEFVLEGVRKFAGTEIAQNLIHEILFYCEVDFKFFTQAVEALGDSIPDCGMKAMIFDAYDKLKAKQLTGQAPDFELPNVKGQKIRLADFRGKHVLLDFWASWCAPCRKKNKELNLQYPELRDAGLEVISVSLDSKKTLWLQALKEDRVEWIQLIDETGFEQSKVREAYKVEQVPTVYLIGPDGNILLKNPEIEEIHEIVKQERA</sequence>
<evidence type="ECO:0000256" key="1">
    <source>
        <dbReference type="ARBA" id="ARBA00004196"/>
    </source>
</evidence>
<dbReference type="GO" id="GO:0016491">
    <property type="term" value="F:oxidoreductase activity"/>
    <property type="evidence" value="ECO:0007669"/>
    <property type="project" value="InterPro"/>
</dbReference>
<evidence type="ECO:0000313" key="7">
    <source>
        <dbReference type="EMBL" id="RGY11343.1"/>
    </source>
</evidence>
<keyword evidence="2" id="KW-0201">Cytochrome c-type biogenesis</keyword>
<dbReference type="Proteomes" id="UP000286038">
    <property type="component" value="Unassembled WGS sequence"/>
</dbReference>
<dbReference type="EMBL" id="QRZA01000050">
    <property type="protein sequence ID" value="RGV30791.1"/>
    <property type="molecule type" value="Genomic_DNA"/>
</dbReference>
<feature type="domain" description="Thioredoxin" evidence="5">
    <location>
        <begin position="224"/>
        <end position="363"/>
    </location>
</feature>
<evidence type="ECO:0000256" key="2">
    <source>
        <dbReference type="ARBA" id="ARBA00022748"/>
    </source>
</evidence>
<evidence type="ECO:0000313" key="8">
    <source>
        <dbReference type="EMBL" id="RHM38289.1"/>
    </source>
</evidence>
<keyword evidence="4" id="KW-0676">Redox-active center</keyword>
<dbReference type="Pfam" id="PF00578">
    <property type="entry name" value="AhpC-TSA"/>
    <property type="match status" value="1"/>
</dbReference>
<dbReference type="InterPro" id="IPR036249">
    <property type="entry name" value="Thioredoxin-like_sf"/>
</dbReference>
<dbReference type="SUPFAM" id="SSF52833">
    <property type="entry name" value="Thioredoxin-like"/>
    <property type="match status" value="1"/>
</dbReference>
<organism evidence="7 11">
    <name type="scientific">Butyricimonas virosa</name>
    <dbReference type="NCBI Taxonomy" id="544645"/>
    <lineage>
        <taxon>Bacteria</taxon>
        <taxon>Pseudomonadati</taxon>
        <taxon>Bacteroidota</taxon>
        <taxon>Bacteroidia</taxon>
        <taxon>Bacteroidales</taxon>
        <taxon>Odoribacteraceae</taxon>
        <taxon>Butyricimonas</taxon>
    </lineage>
</organism>
<dbReference type="InterPro" id="IPR000866">
    <property type="entry name" value="AhpC/TSA"/>
</dbReference>
<evidence type="ECO:0000313" key="6">
    <source>
        <dbReference type="EMBL" id="RGV30791.1"/>
    </source>
</evidence>
<gene>
    <name evidence="6" type="ORF">DWW18_20040</name>
    <name evidence="8" type="ORF">DWZ68_17915</name>
    <name evidence="7" type="ORF">DXA50_19460</name>
</gene>
<dbReference type="RefSeq" id="WP_117775721.1">
    <property type="nucleotide sequence ID" value="NZ_CABJDM010000046.1"/>
</dbReference>